<gene>
    <name evidence="2 3" type="ordered locus">CPAR2_209440</name>
</gene>
<reference evidence="4" key="4">
    <citation type="submission" date="2025-05" db="UniProtKB">
        <authorList>
            <consortium name="EnsemblFungi"/>
        </authorList>
    </citation>
    <scope>IDENTIFICATION</scope>
</reference>
<feature type="compositionally biased region" description="Polar residues" evidence="1">
    <location>
        <begin position="90"/>
        <end position="105"/>
    </location>
</feature>
<feature type="region of interest" description="Disordered" evidence="1">
    <location>
        <begin position="1"/>
        <end position="76"/>
    </location>
</feature>
<dbReference type="Proteomes" id="UP000005221">
    <property type="component" value="Chromosome 2"/>
</dbReference>
<dbReference type="eggNOG" id="ENOG502QX51">
    <property type="taxonomic scope" value="Eukaryota"/>
</dbReference>
<evidence type="ECO:0000256" key="1">
    <source>
        <dbReference type="SAM" id="MobiDB-lite"/>
    </source>
</evidence>
<evidence type="ECO:0008006" key="6">
    <source>
        <dbReference type="Google" id="ProtNLM"/>
    </source>
</evidence>
<evidence type="ECO:0000313" key="5">
    <source>
        <dbReference type="Proteomes" id="UP000005221"/>
    </source>
</evidence>
<dbReference type="InterPro" id="IPR013951">
    <property type="entry name" value="Rxt3"/>
</dbReference>
<dbReference type="EnsemblFungi" id="CPAR2_209440-T">
    <property type="protein sequence ID" value="CPAR2_209440-T-p1"/>
    <property type="gene ID" value="CPAR2_209440"/>
</dbReference>
<feature type="region of interest" description="Disordered" evidence="1">
    <location>
        <begin position="89"/>
        <end position="135"/>
    </location>
</feature>
<evidence type="ECO:0000313" key="2">
    <source>
        <dbReference type="CGD" id="CAL0000146751"/>
    </source>
</evidence>
<dbReference type="EMBL" id="HE605206">
    <property type="protein sequence ID" value="CCE43299.1"/>
    <property type="molecule type" value="Genomic_DNA"/>
</dbReference>
<reference evidence="5" key="2">
    <citation type="journal article" date="2011" name="BMC Genomics">
        <title>Using RNA-seq to determine the transcriptional landscape and the hypoxic response of the pathogenic yeast Candida parapsilosis.</title>
        <authorList>
            <person name="Guida A."/>
            <person name="Lindstaedt C."/>
            <person name="Maguire S.L."/>
            <person name="Ding C."/>
            <person name="Higgins D.G."/>
            <person name="Corton N.J."/>
            <person name="Berriman M."/>
            <person name="Butler G."/>
        </authorList>
    </citation>
    <scope>GENOME REANNOTATION</scope>
    <source>
        <strain evidence="5">CDC 317 / ATCC MYA-4646</strain>
    </source>
</reference>
<organism evidence="3 5">
    <name type="scientific">Candida parapsilosis (strain CDC 317 / ATCC MYA-4646)</name>
    <name type="common">Yeast</name>
    <name type="synonym">Monilia parapsilosis</name>
    <dbReference type="NCBI Taxonomy" id="578454"/>
    <lineage>
        <taxon>Eukaryota</taxon>
        <taxon>Fungi</taxon>
        <taxon>Dikarya</taxon>
        <taxon>Ascomycota</taxon>
        <taxon>Saccharomycotina</taxon>
        <taxon>Pichiomycetes</taxon>
        <taxon>Debaryomycetaceae</taxon>
        <taxon>Candida/Lodderomyces clade</taxon>
        <taxon>Candida</taxon>
    </lineage>
</organism>
<dbReference type="VEuPathDB" id="FungiDB:CPAR2_209440"/>
<feature type="region of interest" description="Disordered" evidence="1">
    <location>
        <begin position="307"/>
        <end position="328"/>
    </location>
</feature>
<reference evidence="5" key="1">
    <citation type="journal article" date="2009" name="Nature">
        <title>Evolution of pathogenicity and sexual reproduction in eight Candida genomes.</title>
        <authorList>
            <person name="Butler G."/>
            <person name="Rasmussen M.D."/>
            <person name="Lin M.F."/>
            <person name="Santos M.A."/>
            <person name="Sakthikumar S."/>
            <person name="Munro C.A."/>
            <person name="Rheinbay E."/>
            <person name="Grabherr M."/>
            <person name="Forche A."/>
            <person name="Reedy J.L."/>
            <person name="Agrafioti I."/>
            <person name="Arnaud M.B."/>
            <person name="Bates S."/>
            <person name="Brown A.J."/>
            <person name="Brunke S."/>
            <person name="Costanzo M.C."/>
            <person name="Fitzpatrick D.A."/>
            <person name="de Groot P.W."/>
            <person name="Harris D."/>
            <person name="Hoyer L.L."/>
            <person name="Hube B."/>
            <person name="Klis F.M."/>
            <person name="Kodira C."/>
            <person name="Lennard N."/>
            <person name="Logue M.E."/>
            <person name="Martin R."/>
            <person name="Neiman A.M."/>
            <person name="Nikolaou E."/>
            <person name="Quail M.A."/>
            <person name="Quinn J."/>
            <person name="Santos M.C."/>
            <person name="Schmitzberger F.F."/>
            <person name="Sherlock G."/>
            <person name="Shah P."/>
            <person name="Silverstein K.A."/>
            <person name="Skrzypek M.S."/>
            <person name="Soll D."/>
            <person name="Staggs R."/>
            <person name="Stansfield I."/>
            <person name="Stumpf M.P."/>
            <person name="Sudbery P.E."/>
            <person name="Srikantha T."/>
            <person name="Zeng Q."/>
            <person name="Berman J."/>
            <person name="Berriman M."/>
            <person name="Heitman J."/>
            <person name="Gow N.A."/>
            <person name="Lorenz M.C."/>
            <person name="Birren B.W."/>
            <person name="Kellis M."/>
            <person name="Cuomo C.A."/>
        </authorList>
    </citation>
    <scope>NUCLEOTIDE SEQUENCE [LARGE SCALE GENOMIC DNA]</scope>
    <source>
        <strain evidence="5">CDC 317 / ATCC MYA-4646</strain>
    </source>
</reference>
<dbReference type="Pfam" id="PF08642">
    <property type="entry name" value="Rxt3"/>
    <property type="match status" value="1"/>
</dbReference>
<dbReference type="CGD" id="CAL0000146751">
    <property type="gene designation" value="CPAR2_209440"/>
</dbReference>
<feature type="compositionally biased region" description="Polar residues" evidence="1">
    <location>
        <begin position="113"/>
        <end position="135"/>
    </location>
</feature>
<name>G8BDF2_CANPC</name>
<proteinExistence type="predicted"/>
<evidence type="ECO:0000313" key="4">
    <source>
        <dbReference type="EnsemblFungi" id="CPAR2_209440-T-p1"/>
    </source>
</evidence>
<accession>G8BDF2</accession>
<feature type="compositionally biased region" description="Low complexity" evidence="1">
    <location>
        <begin position="21"/>
        <end position="43"/>
    </location>
</feature>
<accession>A0AAJ8VZA3</accession>
<sequence length="451" mass="52129">MSTQPNTQFSSSSTAANPVTPSEGLQQPSSSQLQRQPEQQSLPNLNNHHHHHHHHHTHPHHHHHHHLDPHHHHHIIDNSNHHLHHHANELENNSRNPNPVSNEMSQQQQQQQLVKSLSDTSDNKDGSNNTALSAISSKRSKPKLNIEPIELIIKELFPHRRFLGTIIYNPTTTWETLQTRTLYGLKPSLISRFDEIKKAYKQQMKINRLPTRYIPVVPPLPQEYINSVIDVKIPFRYIVEFKQDFYNEIVSRELWGGASGVYTDDSDILQVLLHMGFFNDSIDLSTWNKKWEKRDILRPINLLNQSVKDSNSPENNNENGNKTDSHRQLTATTPQPIDQDIYGDLSVQILLLPSLPSYYGFFANGINSRSWNLTQSTNSQHTGLSFAVYNVKWEERGSYLHERILMHGVEFENEVDYELNHESMRAKGGWQFDYDAYKKIKESIKAQSSEG</sequence>
<dbReference type="STRING" id="578454.G8BDF2"/>
<keyword evidence="5" id="KW-1185">Reference proteome</keyword>
<feature type="compositionally biased region" description="Low complexity" evidence="1">
    <location>
        <begin position="310"/>
        <end position="320"/>
    </location>
</feature>
<evidence type="ECO:0000313" key="3">
    <source>
        <dbReference type="EMBL" id="CCE43299.1"/>
    </source>
</evidence>
<dbReference type="AlphaFoldDB" id="G8BDF2"/>
<feature type="compositionally biased region" description="Polar residues" evidence="1">
    <location>
        <begin position="1"/>
        <end position="20"/>
    </location>
</feature>
<feature type="compositionally biased region" description="Basic residues" evidence="1">
    <location>
        <begin position="47"/>
        <end position="74"/>
    </location>
</feature>
<protein>
    <recommendedName>
        <fullName evidence="6">Rxt3p</fullName>
    </recommendedName>
</protein>
<reference evidence="3" key="3">
    <citation type="submission" date="2011-10" db="EMBL/GenBank/DDBJ databases">
        <title>Transcriptional landscape of the pathogenic yeast Candida parapsilosis.</title>
        <authorList>
            <person name="Guida A."/>
            <person name="Lindstaedt C."/>
            <person name="Maguire S.L."/>
            <person name="Ding C."/>
            <person name="Higgins D.G."/>
            <person name="Harris D."/>
            <person name="Berriman M."/>
            <person name="Butler G."/>
        </authorList>
    </citation>
    <scope>NUCLEOTIDE SEQUENCE</scope>
    <source>
        <strain evidence="3">CDC317</strain>
    </source>
</reference>